<dbReference type="SUPFAM" id="SSF48403">
    <property type="entry name" value="Ankyrin repeat"/>
    <property type="match status" value="1"/>
</dbReference>
<gene>
    <name evidence="3" type="ORF">CAMP_LOCUS315</name>
</gene>
<dbReference type="OrthoDB" id="424503at2759"/>
<dbReference type="EMBL" id="CANHGI010000001">
    <property type="protein sequence ID" value="CAI5437678.1"/>
    <property type="molecule type" value="Genomic_DNA"/>
</dbReference>
<dbReference type="AlphaFoldDB" id="A0A9P1MVP5"/>
<feature type="region of interest" description="Disordered" evidence="1">
    <location>
        <begin position="654"/>
        <end position="699"/>
    </location>
</feature>
<organism evidence="3 4">
    <name type="scientific">Caenorhabditis angaria</name>
    <dbReference type="NCBI Taxonomy" id="860376"/>
    <lineage>
        <taxon>Eukaryota</taxon>
        <taxon>Metazoa</taxon>
        <taxon>Ecdysozoa</taxon>
        <taxon>Nematoda</taxon>
        <taxon>Chromadorea</taxon>
        <taxon>Rhabditida</taxon>
        <taxon>Rhabditina</taxon>
        <taxon>Rhabditomorpha</taxon>
        <taxon>Rhabditoidea</taxon>
        <taxon>Rhabditidae</taxon>
        <taxon>Peloderinae</taxon>
        <taxon>Caenorhabditis</taxon>
    </lineage>
</organism>
<dbReference type="PROSITE" id="PS50013">
    <property type="entry name" value="CHROMO_2"/>
    <property type="match status" value="1"/>
</dbReference>
<feature type="region of interest" description="Disordered" evidence="1">
    <location>
        <begin position="91"/>
        <end position="304"/>
    </location>
</feature>
<reference evidence="3" key="1">
    <citation type="submission" date="2022-11" db="EMBL/GenBank/DDBJ databases">
        <authorList>
            <person name="Kikuchi T."/>
        </authorList>
    </citation>
    <scope>NUCLEOTIDE SEQUENCE</scope>
    <source>
        <strain evidence="3">PS1010</strain>
    </source>
</reference>
<dbReference type="Proteomes" id="UP001152747">
    <property type="component" value="Unassembled WGS sequence"/>
</dbReference>
<dbReference type="SMART" id="SM00248">
    <property type="entry name" value="ANK"/>
    <property type="match status" value="2"/>
</dbReference>
<keyword evidence="4" id="KW-1185">Reference proteome</keyword>
<evidence type="ECO:0000313" key="4">
    <source>
        <dbReference type="Proteomes" id="UP001152747"/>
    </source>
</evidence>
<dbReference type="InterPro" id="IPR002110">
    <property type="entry name" value="Ankyrin_rpt"/>
</dbReference>
<feature type="compositionally biased region" description="Basic and acidic residues" evidence="1">
    <location>
        <begin position="247"/>
        <end position="259"/>
    </location>
</feature>
<feature type="compositionally biased region" description="Basic and acidic residues" evidence="1">
    <location>
        <begin position="135"/>
        <end position="151"/>
    </location>
</feature>
<feature type="compositionally biased region" description="Acidic residues" evidence="1">
    <location>
        <begin position="98"/>
        <end position="118"/>
    </location>
</feature>
<name>A0A9P1MVP5_9PELO</name>
<proteinExistence type="predicted"/>
<dbReference type="CDD" id="cd00024">
    <property type="entry name" value="CD_CSD"/>
    <property type="match status" value="1"/>
</dbReference>
<evidence type="ECO:0000313" key="3">
    <source>
        <dbReference type="EMBL" id="CAI5437678.1"/>
    </source>
</evidence>
<evidence type="ECO:0000259" key="2">
    <source>
        <dbReference type="PROSITE" id="PS50013"/>
    </source>
</evidence>
<protein>
    <recommendedName>
        <fullName evidence="2">Chromo domain-containing protein</fullName>
    </recommendedName>
</protein>
<comment type="caution">
    <text evidence="3">The sequence shown here is derived from an EMBL/GenBank/DDBJ whole genome shotgun (WGS) entry which is preliminary data.</text>
</comment>
<dbReference type="InterPro" id="IPR016197">
    <property type="entry name" value="Chromo-like_dom_sf"/>
</dbReference>
<dbReference type="InterPro" id="IPR000953">
    <property type="entry name" value="Chromo/chromo_shadow_dom"/>
</dbReference>
<accession>A0A9P1MVP5</accession>
<dbReference type="Gene3D" id="1.25.40.20">
    <property type="entry name" value="Ankyrin repeat-containing domain"/>
    <property type="match status" value="1"/>
</dbReference>
<sequence>MEEEIITLSSDEEMEEEAEDEQNVYEMEQICDVRYINKQLQFKIAWVSSIETTWEPESSFIGPESIQMLEQFKNANKARIDAFIAGPEKRKRKTVVEVENEEEEEDESNESGSTEEDSLLAPRELTEEDNFYGRPVKELQGESKRLFDPTHRQTTTDLLLANISGNGRISRSKAAELKKTASDYGSGGESRSQTPSKLEIVPPPPILEVEETKQVKQKTPPKKRGRKKKEETVIPVEPPKKPRIPKKKPEKEKVTRDLDVFDAEDEPTVSRKRVMIDEDEDDEITRQRSESPTTQKPKYYANRNDDEDESEVLWELKIMKVSKADPEKNIKNIIENMDCKKGRLIDAILREDLMSARMISRKMSIPEIHDVVLHWKDQYGKPLLHTLINSSRPNLNGKSTTLATIRFVLSVARQFIFCVRDDSENIAMHEAVRTRNFNIVKLLANSGSKLMELNKKKQSPFDLAILSKDLRIIEFLLNRGVTYHHLLRKIPVTPISEIVHSNPPIWQMIDKKNKSLERDLQRCRRKLYRGRLQDICVVSDIMISPRHDDNDIKFEFEYNASSPKNDDQGHFLILLPVFYSYTHNRWIASPNTMKLRDPPVLNERWLTHAQNRRNPNIFYAVPLLGKNVLEIHMSNTNWDREMAITAHLARYETVKTPPPTAPSNQPSTIPPPRKPYNAPSSSFQPNRPKTYSNYNQKKY</sequence>
<feature type="compositionally biased region" description="Basic residues" evidence="1">
    <location>
        <begin position="215"/>
        <end position="227"/>
    </location>
</feature>
<dbReference type="SUPFAM" id="SSF54160">
    <property type="entry name" value="Chromo domain-like"/>
    <property type="match status" value="1"/>
</dbReference>
<feature type="domain" description="Chromo" evidence="2">
    <location>
        <begin position="25"/>
        <end position="74"/>
    </location>
</feature>
<evidence type="ECO:0000256" key="1">
    <source>
        <dbReference type="SAM" id="MobiDB-lite"/>
    </source>
</evidence>
<feature type="compositionally biased region" description="Polar residues" evidence="1">
    <location>
        <begin position="678"/>
        <end position="699"/>
    </location>
</feature>
<dbReference type="Gene3D" id="2.40.50.40">
    <property type="match status" value="1"/>
</dbReference>
<feature type="compositionally biased region" description="Polar residues" evidence="1">
    <location>
        <begin position="152"/>
        <end position="169"/>
    </location>
</feature>
<dbReference type="InterPro" id="IPR036770">
    <property type="entry name" value="Ankyrin_rpt-contain_sf"/>
</dbReference>